<dbReference type="PROSITE" id="PS51502">
    <property type="entry name" value="S_R_A_B_BARREL"/>
    <property type="match status" value="1"/>
</dbReference>
<dbReference type="InterPro" id="IPR013097">
    <property type="entry name" value="Dabb"/>
</dbReference>
<dbReference type="SUPFAM" id="SSF54909">
    <property type="entry name" value="Dimeric alpha+beta barrel"/>
    <property type="match status" value="1"/>
</dbReference>
<dbReference type="EMBL" id="JAVRRG010000010">
    <property type="protein sequence ID" value="KAK5099526.1"/>
    <property type="molecule type" value="Genomic_DNA"/>
</dbReference>
<evidence type="ECO:0000259" key="1">
    <source>
        <dbReference type="PROSITE" id="PS51502"/>
    </source>
</evidence>
<evidence type="ECO:0000313" key="2">
    <source>
        <dbReference type="EMBL" id="KAK5099526.1"/>
    </source>
</evidence>
<dbReference type="Pfam" id="PF07876">
    <property type="entry name" value="Dabb"/>
    <property type="match status" value="1"/>
</dbReference>
<dbReference type="InterPro" id="IPR011008">
    <property type="entry name" value="Dimeric_a/b-barrel"/>
</dbReference>
<evidence type="ECO:0000313" key="3">
    <source>
        <dbReference type="Proteomes" id="UP001345013"/>
    </source>
</evidence>
<gene>
    <name evidence="2" type="ORF">LTR24_001424</name>
</gene>
<protein>
    <recommendedName>
        <fullName evidence="1">Stress-response A/B barrel domain-containing protein</fullName>
    </recommendedName>
</protein>
<keyword evidence="3" id="KW-1185">Reference proteome</keyword>
<name>A0ABR0KKZ1_9EURO</name>
<feature type="domain" description="Stress-response A/B barrel" evidence="1">
    <location>
        <begin position="6"/>
        <end position="104"/>
    </location>
</feature>
<sequence length="114" mass="12806">MSQQCIKRTTLFKIPKEEDIPKALEAYKELERTAIKDGKSYILSCDAGKIINTSEPRSQGYTVCGQTTFSTIEDVHYYDNECAAHAKLKSIVTPIRTDAAVMLFESDRPPPPSY</sequence>
<dbReference type="Gene3D" id="3.30.70.100">
    <property type="match status" value="1"/>
</dbReference>
<organism evidence="2 3">
    <name type="scientific">Lithohypha guttulata</name>
    <dbReference type="NCBI Taxonomy" id="1690604"/>
    <lineage>
        <taxon>Eukaryota</taxon>
        <taxon>Fungi</taxon>
        <taxon>Dikarya</taxon>
        <taxon>Ascomycota</taxon>
        <taxon>Pezizomycotina</taxon>
        <taxon>Eurotiomycetes</taxon>
        <taxon>Chaetothyriomycetidae</taxon>
        <taxon>Chaetothyriales</taxon>
        <taxon>Trichomeriaceae</taxon>
        <taxon>Lithohypha</taxon>
    </lineage>
</organism>
<dbReference type="Proteomes" id="UP001345013">
    <property type="component" value="Unassembled WGS sequence"/>
</dbReference>
<reference evidence="2 3" key="1">
    <citation type="submission" date="2023-08" db="EMBL/GenBank/DDBJ databases">
        <title>Black Yeasts Isolated from many extreme environments.</title>
        <authorList>
            <person name="Coleine C."/>
            <person name="Stajich J.E."/>
            <person name="Selbmann L."/>
        </authorList>
    </citation>
    <scope>NUCLEOTIDE SEQUENCE [LARGE SCALE GENOMIC DNA]</scope>
    <source>
        <strain evidence="2 3">CCFEE 5885</strain>
    </source>
</reference>
<dbReference type="SMART" id="SM00886">
    <property type="entry name" value="Dabb"/>
    <property type="match status" value="1"/>
</dbReference>
<accession>A0ABR0KKZ1</accession>
<proteinExistence type="predicted"/>
<comment type="caution">
    <text evidence="2">The sequence shown here is derived from an EMBL/GenBank/DDBJ whole genome shotgun (WGS) entry which is preliminary data.</text>
</comment>